<dbReference type="GO" id="GO:0051723">
    <property type="term" value="F:protein methylesterase activity"/>
    <property type="evidence" value="ECO:0007669"/>
    <property type="project" value="UniProtKB-EC"/>
</dbReference>
<comment type="caution">
    <text evidence="11">The sequence shown here is derived from an EMBL/GenBank/DDBJ whole genome shotgun (WGS) entry which is preliminary data.</text>
</comment>
<protein>
    <recommendedName>
        <fullName evidence="2 7">Protein phosphatase methylesterase 1</fullName>
        <shortName evidence="7">PME-1</shortName>
        <ecNumber evidence="7">3.1.1.-</ecNumber>
    </recommendedName>
</protein>
<feature type="active site" evidence="8">
    <location>
        <position position="263"/>
    </location>
</feature>
<dbReference type="RefSeq" id="XP_037157426.1">
    <property type="nucleotide sequence ID" value="XM_037295425.1"/>
</dbReference>
<reference evidence="11 12" key="1">
    <citation type="journal article" date="2020" name="Genomics">
        <title>Complete, high-quality genomes from long-read metagenomic sequencing of two wolf lichen thalli reveals enigmatic genome architecture.</title>
        <authorList>
            <person name="McKenzie S.K."/>
            <person name="Walston R.F."/>
            <person name="Allen J.L."/>
        </authorList>
    </citation>
    <scope>NUCLEOTIDE SEQUENCE [LARGE SCALE GENOMIC DNA]</scope>
    <source>
        <strain evidence="11">WasteWater1</strain>
    </source>
</reference>
<dbReference type="FunFam" id="3.40.50.1820:FF:000186">
    <property type="entry name" value="Protein phosphatase methylesterase 1"/>
    <property type="match status" value="1"/>
</dbReference>
<dbReference type="GeneID" id="59332916"/>
<gene>
    <name evidence="11" type="ORF">HO133_004508</name>
</gene>
<evidence type="ECO:0000313" key="12">
    <source>
        <dbReference type="Proteomes" id="UP000593566"/>
    </source>
</evidence>
<dbReference type="AlphaFoldDB" id="A0A8H6FKD8"/>
<dbReference type="PANTHER" id="PTHR14189">
    <property type="entry name" value="PROTEIN PHOSPHATASE METHYLESTERASE-1 RELATED"/>
    <property type="match status" value="1"/>
</dbReference>
<dbReference type="Pfam" id="PF12697">
    <property type="entry name" value="Abhydrolase_6"/>
    <property type="match status" value="1"/>
</dbReference>
<evidence type="ECO:0000256" key="5">
    <source>
        <dbReference type="ARBA" id="ARBA00024741"/>
    </source>
</evidence>
<keyword evidence="12" id="KW-1185">Reference proteome</keyword>
<evidence type="ECO:0000313" key="11">
    <source>
        <dbReference type="EMBL" id="KAF6230169.1"/>
    </source>
</evidence>
<sequence>MLFYSSRLNETINDKLQSIIMSDLQRSFAKAKLAALPFEPPLLLSPEEDEEKDQDDEYGDLRPSPDAAQDDDSSSSASSASSTGTIIPSPSKNLFARPKFSAGRRTLEPLPWNDYFTRELYLKVSRPTENVTYHAYIIPPTANGPLLVTHHGAGSSGLSFALFAVQVRKVLPNAGVLSLDARGHGETVIEQLDRPSNNTDLDLSLEILSQDLLDVIHVTQTQMAWPELPGLVLIGHSLGGAVVTNVAVNGELGNAVLGYAVLDVVEGSAIDALQSMQSYLSTRPKTFPSITSAIEWHTRSRTIRNSTSARISVPSLLRRDPSNASHQWTWRTDLAATQPYWEGWFAGLSRKFLDAKGGKLLLLAGTDRLDKELMIGQMQGKYQLQVFPEAGHFVHEDQAEKTAMIVADFYRRNDRSALVLPPKVGAMSQPKTLA</sequence>
<feature type="active site" evidence="8">
    <location>
        <position position="392"/>
    </location>
</feature>
<dbReference type="PIRSF" id="PIRSF022950">
    <property type="entry name" value="PPase_methylesterase_euk"/>
    <property type="match status" value="1"/>
</dbReference>
<comment type="function">
    <text evidence="5">Demethylates proteins that have been reversibly carboxymethylated. Demethylates the phosphatase PP2A catalytic subunit.</text>
</comment>
<keyword evidence="4 7" id="KW-0378">Hydrolase</keyword>
<dbReference type="PANTHER" id="PTHR14189:SF0">
    <property type="entry name" value="PROTEIN PHOSPHATASE METHYLESTERASE 1"/>
    <property type="match status" value="1"/>
</dbReference>
<organism evidence="11 12">
    <name type="scientific">Letharia lupina</name>
    <dbReference type="NCBI Taxonomy" id="560253"/>
    <lineage>
        <taxon>Eukaryota</taxon>
        <taxon>Fungi</taxon>
        <taxon>Dikarya</taxon>
        <taxon>Ascomycota</taxon>
        <taxon>Pezizomycotina</taxon>
        <taxon>Lecanoromycetes</taxon>
        <taxon>OSLEUM clade</taxon>
        <taxon>Lecanoromycetidae</taxon>
        <taxon>Lecanorales</taxon>
        <taxon>Lecanorineae</taxon>
        <taxon>Parmeliaceae</taxon>
        <taxon>Letharia</taxon>
    </lineage>
</organism>
<feature type="domain" description="AB hydrolase-1" evidence="10">
    <location>
        <begin position="148"/>
        <end position="403"/>
    </location>
</feature>
<evidence type="ECO:0000259" key="10">
    <source>
        <dbReference type="Pfam" id="PF12697"/>
    </source>
</evidence>
<feature type="compositionally biased region" description="Acidic residues" evidence="9">
    <location>
        <begin position="46"/>
        <end position="58"/>
    </location>
</feature>
<dbReference type="Proteomes" id="UP000593566">
    <property type="component" value="Unassembled WGS sequence"/>
</dbReference>
<evidence type="ECO:0000256" key="6">
    <source>
        <dbReference type="ARBA" id="ARBA00049203"/>
    </source>
</evidence>
<evidence type="ECO:0000256" key="8">
    <source>
        <dbReference type="PIRSR" id="PIRSR022950-1"/>
    </source>
</evidence>
<keyword evidence="3 7" id="KW-0719">Serine esterase</keyword>
<evidence type="ECO:0000256" key="2">
    <source>
        <dbReference type="ARBA" id="ARBA00020672"/>
    </source>
</evidence>
<name>A0A8H6FKD8_9LECA</name>
<evidence type="ECO:0000256" key="4">
    <source>
        <dbReference type="ARBA" id="ARBA00022801"/>
    </source>
</evidence>
<dbReference type="EMBL" id="JACCJB010000002">
    <property type="protein sequence ID" value="KAF6230169.1"/>
    <property type="molecule type" value="Genomic_DNA"/>
</dbReference>
<dbReference type="InterPro" id="IPR000073">
    <property type="entry name" value="AB_hydrolase_1"/>
</dbReference>
<dbReference type="Gene3D" id="3.40.50.1820">
    <property type="entry name" value="alpha/beta hydrolase"/>
    <property type="match status" value="1"/>
</dbReference>
<dbReference type="SUPFAM" id="SSF53474">
    <property type="entry name" value="alpha/beta-Hydrolases"/>
    <property type="match status" value="1"/>
</dbReference>
<accession>A0A8H6FKD8</accession>
<evidence type="ECO:0000256" key="1">
    <source>
        <dbReference type="ARBA" id="ARBA00008645"/>
    </source>
</evidence>
<evidence type="ECO:0000256" key="9">
    <source>
        <dbReference type="SAM" id="MobiDB-lite"/>
    </source>
</evidence>
<evidence type="ECO:0000256" key="3">
    <source>
        <dbReference type="ARBA" id="ARBA00022487"/>
    </source>
</evidence>
<evidence type="ECO:0000256" key="7">
    <source>
        <dbReference type="PIRNR" id="PIRNR022950"/>
    </source>
</evidence>
<comment type="catalytic activity">
    <reaction evidence="6">
        <text>[phosphatase 2A protein]-C-terminal L-leucine methyl ester + H2O = [phosphatase 2A protein]-C-terminal L-leucine + methanol + H(+)</text>
        <dbReference type="Rhea" id="RHEA:48548"/>
        <dbReference type="Rhea" id="RHEA-COMP:12134"/>
        <dbReference type="Rhea" id="RHEA-COMP:12135"/>
        <dbReference type="ChEBI" id="CHEBI:15377"/>
        <dbReference type="ChEBI" id="CHEBI:15378"/>
        <dbReference type="ChEBI" id="CHEBI:17790"/>
        <dbReference type="ChEBI" id="CHEBI:90516"/>
        <dbReference type="ChEBI" id="CHEBI:90517"/>
        <dbReference type="EC" id="3.1.1.89"/>
    </reaction>
</comment>
<dbReference type="EC" id="3.1.1.-" evidence="7"/>
<comment type="similarity">
    <text evidence="1 7">Belongs to the AB hydrolase superfamily.</text>
</comment>
<dbReference type="InterPro" id="IPR029058">
    <property type="entry name" value="AB_hydrolase_fold"/>
</dbReference>
<feature type="active site" evidence="8">
    <location>
        <position position="237"/>
    </location>
</feature>
<proteinExistence type="inferred from homology"/>
<dbReference type="InterPro" id="IPR016812">
    <property type="entry name" value="PPase_methylesterase_euk"/>
</dbReference>
<feature type="region of interest" description="Disordered" evidence="9">
    <location>
        <begin position="40"/>
        <end position="90"/>
    </location>
</feature>
<feature type="compositionally biased region" description="Low complexity" evidence="9">
    <location>
        <begin position="74"/>
        <end position="90"/>
    </location>
</feature>